<keyword evidence="3 5" id="KW-0808">Transferase</keyword>
<dbReference type="InterPro" id="IPR029044">
    <property type="entry name" value="Nucleotide-diphossugar_trans"/>
</dbReference>
<dbReference type="EMBL" id="CP033220">
    <property type="protein sequence ID" value="AZV80631.1"/>
    <property type="molecule type" value="Genomic_DNA"/>
</dbReference>
<dbReference type="CDD" id="cd04196">
    <property type="entry name" value="GT_2_like_d"/>
    <property type="match status" value="1"/>
</dbReference>
<evidence type="ECO:0000256" key="1">
    <source>
        <dbReference type="ARBA" id="ARBA00006739"/>
    </source>
</evidence>
<evidence type="ECO:0000313" key="5">
    <source>
        <dbReference type="EMBL" id="AZV80631.1"/>
    </source>
</evidence>
<gene>
    <name evidence="5" type="ORF">EBB79_21975</name>
</gene>
<accession>A0A3T0N9G9</accession>
<proteinExistence type="inferred from homology"/>
<sequence>MKTGLDHQQQVADVQVMPVAPASSAPVPVLILMGVYNGARHLAEQLESLAAQDHVNWRLLCSDDGSSDGSQQIIRSFAGQNRHPLELRQGPGQGFSRNFMQMIRNLEESPEYISFSDQDDIWLPHKLSRALTALSKVPATVPALYASRQWVWESDTQRKRLSARLQRPAGFRNALVENIATGNTIVLNPAAAGLVREAARLTGDVFAHDWWLYLLISGVGGRILFDEEPGLLYRQHGANVIGEGAGIRAQLRRKYAVMQGAFAQRVGGNLQAMQAVAPLLTPDTRSTLERFTAARQSHLPCRLWRFYQSGVYRQSRASRFGFWGGAALGRV</sequence>
<comment type="similarity">
    <text evidence="1">Belongs to the glycosyltransferase 2 family.</text>
</comment>
<keyword evidence="5" id="KW-0614">Plasmid</keyword>
<evidence type="ECO:0000313" key="6">
    <source>
        <dbReference type="Proteomes" id="UP000283063"/>
    </source>
</evidence>
<dbReference type="PANTHER" id="PTHR43685:SF5">
    <property type="entry name" value="GLYCOSYLTRANSFERASE EPSE-RELATED"/>
    <property type="match status" value="1"/>
</dbReference>
<reference evidence="5 6" key="1">
    <citation type="submission" date="2018-10" db="EMBL/GenBank/DDBJ databases">
        <title>Parasedimentitalea marina sp. nov., a psychrophilic bacterium isolated from deep seawater of the New Britain Trench.</title>
        <authorList>
            <person name="Cao J."/>
        </authorList>
    </citation>
    <scope>NUCLEOTIDE SEQUENCE [LARGE SCALE GENOMIC DNA]</scope>
    <source>
        <strain evidence="5 6">W43</strain>
        <plasmid evidence="5 6">pW43A</plasmid>
    </source>
</reference>
<dbReference type="GO" id="GO:0016757">
    <property type="term" value="F:glycosyltransferase activity"/>
    <property type="evidence" value="ECO:0007669"/>
    <property type="project" value="UniProtKB-KW"/>
</dbReference>
<dbReference type="SUPFAM" id="SSF53448">
    <property type="entry name" value="Nucleotide-diphospho-sugar transferases"/>
    <property type="match status" value="1"/>
</dbReference>
<dbReference type="Pfam" id="PF00535">
    <property type="entry name" value="Glycos_transf_2"/>
    <property type="match status" value="1"/>
</dbReference>
<dbReference type="InterPro" id="IPR050834">
    <property type="entry name" value="Glycosyltransf_2"/>
</dbReference>
<name>A0A3T0N9G9_9RHOB</name>
<dbReference type="KEGG" id="sedi:EBB79_21975"/>
<dbReference type="PANTHER" id="PTHR43685">
    <property type="entry name" value="GLYCOSYLTRANSFERASE"/>
    <property type="match status" value="1"/>
</dbReference>
<protein>
    <submittedName>
        <fullName evidence="5">Glycosyltransferase family 2 protein</fullName>
    </submittedName>
</protein>
<geneLocation type="plasmid" evidence="5 6">
    <name>pW43A</name>
</geneLocation>
<dbReference type="RefSeq" id="WP_164860876.1">
    <property type="nucleotide sequence ID" value="NZ_CP033220.1"/>
</dbReference>
<dbReference type="Gene3D" id="3.90.550.10">
    <property type="entry name" value="Spore Coat Polysaccharide Biosynthesis Protein SpsA, Chain A"/>
    <property type="match status" value="1"/>
</dbReference>
<evidence type="ECO:0000259" key="4">
    <source>
        <dbReference type="Pfam" id="PF00535"/>
    </source>
</evidence>
<feature type="domain" description="Glycosyltransferase 2-like" evidence="4">
    <location>
        <begin position="31"/>
        <end position="168"/>
    </location>
</feature>
<dbReference type="AlphaFoldDB" id="A0A3T0N9G9"/>
<keyword evidence="6" id="KW-1185">Reference proteome</keyword>
<dbReference type="Proteomes" id="UP000283063">
    <property type="component" value="Plasmid pW43A"/>
</dbReference>
<evidence type="ECO:0000256" key="3">
    <source>
        <dbReference type="ARBA" id="ARBA00022679"/>
    </source>
</evidence>
<organism evidence="5 6">
    <name type="scientific">Parasedimentitalea marina</name>
    <dbReference type="NCBI Taxonomy" id="2483033"/>
    <lineage>
        <taxon>Bacteria</taxon>
        <taxon>Pseudomonadati</taxon>
        <taxon>Pseudomonadota</taxon>
        <taxon>Alphaproteobacteria</taxon>
        <taxon>Rhodobacterales</taxon>
        <taxon>Paracoccaceae</taxon>
        <taxon>Parasedimentitalea</taxon>
    </lineage>
</organism>
<keyword evidence="2" id="KW-0328">Glycosyltransferase</keyword>
<evidence type="ECO:0000256" key="2">
    <source>
        <dbReference type="ARBA" id="ARBA00022676"/>
    </source>
</evidence>
<dbReference type="InterPro" id="IPR001173">
    <property type="entry name" value="Glyco_trans_2-like"/>
</dbReference>